<dbReference type="Proteomes" id="UP000442109">
    <property type="component" value="Unassembled WGS sequence"/>
</dbReference>
<dbReference type="GO" id="GO:0003676">
    <property type="term" value="F:nucleic acid binding"/>
    <property type="evidence" value="ECO:0007669"/>
    <property type="project" value="InterPro"/>
</dbReference>
<dbReference type="InterPro" id="IPR036397">
    <property type="entry name" value="RNaseH_sf"/>
</dbReference>
<dbReference type="InterPro" id="IPR002562">
    <property type="entry name" value="3'-5'_exonuclease_dom"/>
</dbReference>
<dbReference type="InterPro" id="IPR012337">
    <property type="entry name" value="RNaseH-like_sf"/>
</dbReference>
<dbReference type="Pfam" id="PF01612">
    <property type="entry name" value="DNA_pol_A_exo1"/>
    <property type="match status" value="1"/>
</dbReference>
<dbReference type="Gene3D" id="3.30.420.10">
    <property type="entry name" value="Ribonuclease H-like superfamily/Ribonuclease H"/>
    <property type="match status" value="1"/>
</dbReference>
<keyword evidence="1" id="KW-0540">Nuclease</keyword>
<dbReference type="CDD" id="cd06127">
    <property type="entry name" value="DEDDh"/>
    <property type="match status" value="1"/>
</dbReference>
<comment type="caution">
    <text evidence="4">The sequence shown here is derived from an EMBL/GenBank/DDBJ whole genome shotgun (WGS) entry which is preliminary data.</text>
</comment>
<evidence type="ECO:0000256" key="1">
    <source>
        <dbReference type="ARBA" id="ARBA00022722"/>
    </source>
</evidence>
<keyword evidence="2 4" id="KW-0378">Hydrolase</keyword>
<evidence type="ECO:0000313" key="4">
    <source>
        <dbReference type="EMBL" id="MUG32343.1"/>
    </source>
</evidence>
<dbReference type="RefSeq" id="WP_110816500.1">
    <property type="nucleotide sequence ID" value="NZ_WFKQ01000004.1"/>
</dbReference>
<evidence type="ECO:0000256" key="2">
    <source>
        <dbReference type="ARBA" id="ARBA00022839"/>
    </source>
</evidence>
<gene>
    <name evidence="4" type="ORF">GB996_06000</name>
</gene>
<name>A0A844M0P1_9GAMM</name>
<feature type="domain" description="Exonuclease" evidence="3">
    <location>
        <begin position="2"/>
        <end position="167"/>
    </location>
</feature>
<organism evidence="4 5">
    <name type="scientific">Psychrobacter sanguinis</name>
    <dbReference type="NCBI Taxonomy" id="861445"/>
    <lineage>
        <taxon>Bacteria</taxon>
        <taxon>Pseudomonadati</taxon>
        <taxon>Pseudomonadota</taxon>
        <taxon>Gammaproteobacteria</taxon>
        <taxon>Moraxellales</taxon>
        <taxon>Moraxellaceae</taxon>
        <taxon>Psychrobacter</taxon>
    </lineage>
</organism>
<protein>
    <submittedName>
        <fullName evidence="4">3'-5' exonuclease</fullName>
    </submittedName>
</protein>
<dbReference type="EMBL" id="WFKQ01000004">
    <property type="protein sequence ID" value="MUG32343.1"/>
    <property type="molecule type" value="Genomic_DNA"/>
</dbReference>
<accession>A0A844M0P1</accession>
<dbReference type="InterPro" id="IPR013520">
    <property type="entry name" value="Ribonucl_H"/>
</dbReference>
<dbReference type="AlphaFoldDB" id="A0A844M0P1"/>
<evidence type="ECO:0000259" key="3">
    <source>
        <dbReference type="SMART" id="SM00479"/>
    </source>
</evidence>
<dbReference type="GO" id="GO:0006259">
    <property type="term" value="P:DNA metabolic process"/>
    <property type="evidence" value="ECO:0007669"/>
    <property type="project" value="UniProtKB-ARBA"/>
</dbReference>
<evidence type="ECO:0000313" key="5">
    <source>
        <dbReference type="Proteomes" id="UP000442109"/>
    </source>
</evidence>
<dbReference type="OrthoDB" id="7822240at2"/>
<dbReference type="SMART" id="SM00479">
    <property type="entry name" value="EXOIII"/>
    <property type="match status" value="1"/>
</dbReference>
<dbReference type="GO" id="GO:0008408">
    <property type="term" value="F:3'-5' exonuclease activity"/>
    <property type="evidence" value="ECO:0007669"/>
    <property type="project" value="InterPro"/>
</dbReference>
<reference evidence="4 5" key="1">
    <citation type="journal article" date="2019" name="PLoS ONE">
        <title>Pup mortality in New Zealand sea lions (Phocarctos hookeri) at Enderby Island, Auckland Islands, 2013-18.</title>
        <authorList>
            <person name="Michael S.A."/>
            <person name="Hayman D.T.S."/>
            <person name="Gray R."/>
            <person name="Zhang J."/>
            <person name="Rogers L."/>
            <person name="Roe W.D."/>
        </authorList>
    </citation>
    <scope>NUCLEOTIDE SEQUENCE [LARGE SCALE GENOMIC DNA]</scope>
    <source>
        <strain evidence="4 5">SM868</strain>
    </source>
</reference>
<sequence length="237" mass="26302">MTTYILDTETTGLVDPHMTEAAYSIIAINNAKIEVIQAPRSKRFNPLKPISLGSMATSHICDEDVAHEPPHTEFRLPNSVEYLVGHNIDYDMAVLKNAGVTHTPKLICTKAMSSYLLPTLESHKLVSLLYHFHRQVAREQAKHAHAAIYDIYFTQLVLGSLIELANSQGHNITDVESLYQFSEMARIPTHLSFGKYKGQAITELAASSDGAGYLKWLMGQDSIDPYLAEACQQALNS</sequence>
<keyword evidence="5" id="KW-1185">Reference proteome</keyword>
<dbReference type="SUPFAM" id="SSF53098">
    <property type="entry name" value="Ribonuclease H-like"/>
    <property type="match status" value="1"/>
</dbReference>
<keyword evidence="2 4" id="KW-0269">Exonuclease</keyword>
<proteinExistence type="predicted"/>